<dbReference type="EMBL" id="PDCK01000042">
    <property type="protein sequence ID" value="PRQ38052.1"/>
    <property type="molecule type" value="Genomic_DNA"/>
</dbReference>
<name>A0A2P6QV36_ROSCH</name>
<keyword evidence="3" id="KW-1185">Reference proteome</keyword>
<reference evidence="2 3" key="1">
    <citation type="journal article" date="2018" name="Nat. Genet.">
        <title>The Rosa genome provides new insights in the design of modern roses.</title>
        <authorList>
            <person name="Bendahmane M."/>
        </authorList>
    </citation>
    <scope>NUCLEOTIDE SEQUENCE [LARGE SCALE GENOMIC DNA]</scope>
    <source>
        <strain evidence="3">cv. Old Blush</strain>
    </source>
</reference>
<proteinExistence type="predicted"/>
<organism evidence="2 3">
    <name type="scientific">Rosa chinensis</name>
    <name type="common">China rose</name>
    <dbReference type="NCBI Taxonomy" id="74649"/>
    <lineage>
        <taxon>Eukaryota</taxon>
        <taxon>Viridiplantae</taxon>
        <taxon>Streptophyta</taxon>
        <taxon>Embryophyta</taxon>
        <taxon>Tracheophyta</taxon>
        <taxon>Spermatophyta</taxon>
        <taxon>Magnoliopsida</taxon>
        <taxon>eudicotyledons</taxon>
        <taxon>Gunneridae</taxon>
        <taxon>Pentapetalae</taxon>
        <taxon>rosids</taxon>
        <taxon>fabids</taxon>
        <taxon>Rosales</taxon>
        <taxon>Rosaceae</taxon>
        <taxon>Rosoideae</taxon>
        <taxon>Rosoideae incertae sedis</taxon>
        <taxon>Rosa</taxon>
    </lineage>
</organism>
<dbReference type="Proteomes" id="UP000238479">
    <property type="component" value="Chromosome 4"/>
</dbReference>
<gene>
    <name evidence="2" type="ORF">RchiOBHm_Chr4g0409531</name>
</gene>
<accession>A0A2P6QV36</accession>
<sequence>MGFNSTWKRRCPLILRIKGGSLLSGSASVLLSEGSEASHLCRERNWIRSLFQLLGDFNSHARAKAGVTLQSAGVVVSLSPSPAINFYRGYRNEFIKGEALYYFAWHFGGGIWVLYFFLAVVVERFCYGGREKQGMKLFMYC</sequence>
<feature type="transmembrane region" description="Helical" evidence="1">
    <location>
        <begin position="99"/>
        <end position="122"/>
    </location>
</feature>
<evidence type="ECO:0000313" key="3">
    <source>
        <dbReference type="Proteomes" id="UP000238479"/>
    </source>
</evidence>
<dbReference type="AlphaFoldDB" id="A0A2P6QV36"/>
<comment type="caution">
    <text evidence="2">The sequence shown here is derived from an EMBL/GenBank/DDBJ whole genome shotgun (WGS) entry which is preliminary data.</text>
</comment>
<keyword evidence="1" id="KW-0472">Membrane</keyword>
<protein>
    <submittedName>
        <fullName evidence="2">Uncharacterized protein</fullName>
    </submittedName>
</protein>
<keyword evidence="1" id="KW-1133">Transmembrane helix</keyword>
<dbReference type="Gramene" id="PRQ38052">
    <property type="protein sequence ID" value="PRQ38052"/>
    <property type="gene ID" value="RchiOBHm_Chr4g0409531"/>
</dbReference>
<evidence type="ECO:0000256" key="1">
    <source>
        <dbReference type="SAM" id="Phobius"/>
    </source>
</evidence>
<evidence type="ECO:0000313" key="2">
    <source>
        <dbReference type="EMBL" id="PRQ38052.1"/>
    </source>
</evidence>
<keyword evidence="1" id="KW-0812">Transmembrane</keyword>